<accession>A0A7X0X7N0</accession>
<dbReference type="AlphaFoldDB" id="A0A7X0X7N0"/>
<name>A0A7X0X7N0_9LIST</name>
<organism evidence="1 2">
    <name type="scientific">Listeria immobilis</name>
    <dbReference type="NCBI Taxonomy" id="2713502"/>
    <lineage>
        <taxon>Bacteria</taxon>
        <taxon>Bacillati</taxon>
        <taxon>Bacillota</taxon>
        <taxon>Bacilli</taxon>
        <taxon>Bacillales</taxon>
        <taxon>Listeriaceae</taxon>
        <taxon>Listeria</taxon>
    </lineage>
</organism>
<dbReference type="RefSeq" id="WP_185381101.1">
    <property type="nucleotide sequence ID" value="NZ_JAASTW010000009.1"/>
</dbReference>
<comment type="caution">
    <text evidence="1">The sequence shown here is derived from an EMBL/GenBank/DDBJ whole genome shotgun (WGS) entry which is preliminary data.</text>
</comment>
<proteinExistence type="predicted"/>
<evidence type="ECO:0000313" key="1">
    <source>
        <dbReference type="EMBL" id="MBC1489120.1"/>
    </source>
</evidence>
<evidence type="ECO:0000313" key="2">
    <source>
        <dbReference type="Proteomes" id="UP000561617"/>
    </source>
</evidence>
<dbReference type="EMBL" id="JAASTW010000009">
    <property type="protein sequence ID" value="MBC1489120.1"/>
    <property type="molecule type" value="Genomic_DNA"/>
</dbReference>
<protein>
    <submittedName>
        <fullName evidence="1">Uncharacterized protein</fullName>
    </submittedName>
</protein>
<dbReference type="Proteomes" id="UP000561617">
    <property type="component" value="Unassembled WGS sequence"/>
</dbReference>
<sequence>MKGAFTMEIMFFLTGSPMFQEVAKLVYWEKEEIIDCPENGQYVYAIDEGIVMQYAQKNTSWGKGMVFGFTREATKIQPLSKTVVWKIPLIYVEETLKDVKNISMERLIEIETNSLSNYQKNDSVQWFIDKIPGKIRVTTWKIEKESVRKDITKSISNEVWREQLNSLKELNIIKELGYYLELNLLLLHAYVRQLNYNLLTPKNN</sequence>
<gene>
    <name evidence="1" type="ORF">HCJ38_08865</name>
</gene>
<reference evidence="1 2" key="1">
    <citation type="submission" date="2020-03" db="EMBL/GenBank/DDBJ databases">
        <title>Soil Listeria distribution.</title>
        <authorList>
            <person name="Liao J."/>
            <person name="Wiedmann M."/>
        </authorList>
    </citation>
    <scope>NUCLEOTIDE SEQUENCE [LARGE SCALE GENOMIC DNA]</scope>
    <source>
        <strain evidence="1 2">FSL L7-1554</strain>
    </source>
</reference>